<keyword evidence="1" id="KW-0804">Transcription</keyword>
<dbReference type="EMBL" id="JACHXG010000001">
    <property type="protein sequence ID" value="MBB3087377.1"/>
    <property type="molecule type" value="Genomic_DNA"/>
</dbReference>
<evidence type="ECO:0000313" key="2">
    <source>
        <dbReference type="Proteomes" id="UP000577707"/>
    </source>
</evidence>
<organism evidence="1 2">
    <name type="scientific">Nocardioides albus</name>
    <dbReference type="NCBI Taxonomy" id="1841"/>
    <lineage>
        <taxon>Bacteria</taxon>
        <taxon>Bacillati</taxon>
        <taxon>Actinomycetota</taxon>
        <taxon>Actinomycetes</taxon>
        <taxon>Propionibacteriales</taxon>
        <taxon>Nocardioidaceae</taxon>
        <taxon>Nocardioides</taxon>
    </lineage>
</organism>
<dbReference type="RefSeq" id="WP_183541551.1">
    <property type="nucleotide sequence ID" value="NZ_JACHXG010000001.1"/>
</dbReference>
<accession>A0A7W5A0I8</accession>
<keyword evidence="2" id="KW-1185">Reference proteome</keyword>
<gene>
    <name evidence="1" type="ORF">FHS12_000300</name>
</gene>
<sequence>MTADMGMTTADHETFEAFYQDVRGRLLLQTWSLTGDLEAAKAAVRGAMVITWHHWRKVKPMDDFEREDWVRPIAWSKAIRNHSVPLLHRDQTIAPEARSTLSALRSLPLHDRKVFLLGHLTSVDLAQLAREVSTPISRTETDLQGANAAICDELGIAPEQLQSIFDPLVDVLTEQPWPKTSTITTSGAVRRRVHTAIGAAAAIAALVGTGFFVTQDAETEPRLNTLSMKSAAEEFEVEPSEIPGKKLTAKDLMTEDEVSKIYGGSWAVDISSDNLEGTGLTIPCQIEPSADKRPVASLARTFTAKAKATTAGTTIESSVDAKAATAAYKKMQKWYAACAEPRYQLMFTESVKGIGDEATLFTYRDWENDRAVTYGVARTGNHTTAVTVKVEGKSSTTAAKTSTMLGSAVHNLCSMPGAGACVETKRPRETIVPLATGEAPGLINETDLPPVSTIGDPWLGTEAKPAKTNPAQTRCDNTEFNAKGMSGAQTRDFVIPETKKKLAATFGLTETVGKFGSAQEAQAFNVAIKTRLNKCSDKQLGSHVTQIATEPIKDGAITVWDIRVELENSSVFYRMAAIRRGANVAQMSFNPDGDADISNSDFVALAKRAAYRLEYL</sequence>
<reference evidence="1 2" key="1">
    <citation type="submission" date="2020-08" db="EMBL/GenBank/DDBJ databases">
        <title>Genomic Encyclopedia of Type Strains, Phase III (KMG-III): the genomes of soil and plant-associated and newly described type strains.</title>
        <authorList>
            <person name="Whitman W."/>
        </authorList>
    </citation>
    <scope>NUCLEOTIDE SEQUENCE [LARGE SCALE GENOMIC DNA]</scope>
    <source>
        <strain evidence="1 2">CECT 3302</strain>
    </source>
</reference>
<name>A0A7W5A0I8_9ACTN</name>
<dbReference type="AlphaFoldDB" id="A0A7W5A0I8"/>
<comment type="caution">
    <text evidence="1">The sequence shown here is derived from an EMBL/GenBank/DDBJ whole genome shotgun (WGS) entry which is preliminary data.</text>
</comment>
<protein>
    <submittedName>
        <fullName evidence="1">DNA-directed RNA polymerase specialized sigma24 family protein</fullName>
    </submittedName>
</protein>
<dbReference type="GO" id="GO:0000428">
    <property type="term" value="C:DNA-directed RNA polymerase complex"/>
    <property type="evidence" value="ECO:0007669"/>
    <property type="project" value="UniProtKB-KW"/>
</dbReference>
<dbReference type="Proteomes" id="UP000577707">
    <property type="component" value="Unassembled WGS sequence"/>
</dbReference>
<evidence type="ECO:0000313" key="1">
    <source>
        <dbReference type="EMBL" id="MBB3087377.1"/>
    </source>
</evidence>
<proteinExistence type="predicted"/>
<keyword evidence="1" id="KW-0240">DNA-directed RNA polymerase</keyword>